<feature type="domain" description="Transcription factor tau subunit sfc3/Tfc3 C-terminal" evidence="9">
    <location>
        <begin position="1461"/>
        <end position="1838"/>
    </location>
</feature>
<dbReference type="Pfam" id="PF04182">
    <property type="entry name" value="B-block_TFIIIC"/>
    <property type="match status" value="1"/>
</dbReference>
<dbReference type="PANTHER" id="PTHR15180:SF1">
    <property type="entry name" value="GENERAL TRANSCRIPTION FACTOR 3C POLYPEPTIDE 1"/>
    <property type="match status" value="1"/>
</dbReference>
<dbReference type="InterPro" id="IPR017956">
    <property type="entry name" value="AT_hook_DNA-bd_motif"/>
</dbReference>
<dbReference type="PRINTS" id="PR00929">
    <property type="entry name" value="ATHOOK"/>
</dbReference>
<evidence type="ECO:0000256" key="4">
    <source>
        <dbReference type="ARBA" id="ARBA00023163"/>
    </source>
</evidence>
<feature type="compositionally biased region" description="Basic residues" evidence="7">
    <location>
        <begin position="546"/>
        <end position="556"/>
    </location>
</feature>
<dbReference type="InterPro" id="IPR036390">
    <property type="entry name" value="WH_DNA-bd_sf"/>
</dbReference>
<evidence type="ECO:0000313" key="10">
    <source>
        <dbReference type="EMBL" id="EGO27327.1"/>
    </source>
</evidence>
<dbReference type="GO" id="GO:0006384">
    <property type="term" value="P:transcription initiation at RNA polymerase III promoter"/>
    <property type="evidence" value="ECO:0007669"/>
    <property type="project" value="InterPro"/>
</dbReference>
<dbReference type="SUPFAM" id="SSF46785">
    <property type="entry name" value="Winged helix' DNA-binding domain"/>
    <property type="match status" value="1"/>
</dbReference>
<evidence type="ECO:0000256" key="1">
    <source>
        <dbReference type="ARBA" id="ARBA00004123"/>
    </source>
</evidence>
<keyword evidence="5" id="KW-0539">Nucleus</keyword>
<dbReference type="GO" id="GO:0000127">
    <property type="term" value="C:transcription factor TFIIIC complex"/>
    <property type="evidence" value="ECO:0007669"/>
    <property type="project" value="InterPro"/>
</dbReference>
<feature type="domain" description="Transcription factor tau subunit sfc3/Tfc3 C-terminal" evidence="9">
    <location>
        <begin position="1963"/>
        <end position="2007"/>
    </location>
</feature>
<dbReference type="GO" id="GO:0003677">
    <property type="term" value="F:DNA binding"/>
    <property type="evidence" value="ECO:0007669"/>
    <property type="project" value="UniProtKB-KW"/>
</dbReference>
<feature type="domain" description="B-block binding subunit of TFIIIC" evidence="8">
    <location>
        <begin position="147"/>
        <end position="212"/>
    </location>
</feature>
<dbReference type="GO" id="GO:0005634">
    <property type="term" value="C:nucleus"/>
    <property type="evidence" value="ECO:0007669"/>
    <property type="project" value="UniProtKB-SubCell"/>
</dbReference>
<dbReference type="GeneID" id="18816288"/>
<dbReference type="RefSeq" id="XP_007315418.1">
    <property type="nucleotide sequence ID" value="XM_007315356.1"/>
</dbReference>
<keyword evidence="6" id="KW-0175">Coiled coil</keyword>
<accession>F8NM77</accession>
<dbReference type="InterPro" id="IPR046488">
    <property type="entry name" value="Sfc3/Tfc3_C"/>
</dbReference>
<gene>
    <name evidence="10" type="ORF">SERLADRAFT_446557</name>
</gene>
<evidence type="ECO:0000256" key="2">
    <source>
        <dbReference type="ARBA" id="ARBA00022553"/>
    </source>
</evidence>
<dbReference type="Proteomes" id="UP000008064">
    <property type="component" value="Unassembled WGS sequence"/>
</dbReference>
<dbReference type="OrthoDB" id="68020at2759"/>
<dbReference type="InterPro" id="IPR007309">
    <property type="entry name" value="TFIIIC_Bblock-bd"/>
</dbReference>
<dbReference type="KEGG" id="sla:SERLADRAFT_446557"/>
<feature type="compositionally biased region" description="Basic residues" evidence="7">
    <location>
        <begin position="605"/>
        <end position="615"/>
    </location>
</feature>
<keyword evidence="2" id="KW-0597">Phosphoprotein</keyword>
<evidence type="ECO:0000256" key="7">
    <source>
        <dbReference type="SAM" id="MobiDB-lite"/>
    </source>
</evidence>
<evidence type="ECO:0000259" key="9">
    <source>
        <dbReference type="Pfam" id="PF20222"/>
    </source>
</evidence>
<protein>
    <submittedName>
        <fullName evidence="10">Uncharacterized protein</fullName>
    </submittedName>
</protein>
<dbReference type="InterPro" id="IPR035625">
    <property type="entry name" value="Tfc3-like_eWH"/>
</dbReference>
<dbReference type="PANTHER" id="PTHR15180">
    <property type="entry name" value="GENERAL TRANSCRIPTION FACTOR 3C POLYPEPTIDE 1"/>
    <property type="match status" value="1"/>
</dbReference>
<feature type="coiled-coil region" evidence="6">
    <location>
        <begin position="1292"/>
        <end position="1327"/>
    </location>
</feature>
<sequence>MDELIHHCLREVSFDGDLGCDVSRLRDFVIGFYSTDTSHPQVIDDAFCAFIWSVIVRQPTVRIGTILPGVSEVYVAPQISAKRKALAKGEEHVEEAPPSLDLIPDANFRSLEDLKVRYGDTLRVAVDPQTSFAAITGSHIRPPKLSPMVYTALQFITRGRENGISVVDLGKKTKYDQKTCFYLIKQLVELGLVKKARRGGVGTNFCVHKYFIERSVLWQQIHDEEAEGEQPVVEGGEIFQSGSDAPILEKGVSSSMHFDPIDERHLSSLALVRNRIVKLLKASKNYIHASNNLLLTIGFANPTKTDRRFFQTRLRELVQQGVIERVLVPSTSKRDRNVKCIRLVTPDRDQIMDDSLVIQSQDDDDEKDIMINDVFTDHTEVKANRTIHRQIADLLEDAGPRGLTLNEMSISLGHFDKRTIELLLTRAERDQPPPHLSDLGTAGFMETHGRERRHRYYTVAAYKTLTITENFDGASSTYASVDFLRAGDFASTDINLFYDNEVSLRSYQDFYKDQDKSKEEGKSSSQTKKRKMHDDDPEGADEPIPKAKRGRPRKKPRMDSMTGEVAAQDGAAGGAVTQTSTPAVPQKRGRPKKLPAEASQEPTPKKRGRPPKKKPKVTDGPVPIEIEIGGTVNQETSDLLVSRPLTEPSSHGAIISIEEGDGSMSVAQVPEGVLGESEENAEAQTLGVNAYDDAILSPQKESSMAPSRSVAIGDLPKDVSQGGGEDISTFQVVSFVSPPHSLSKNTLDSNRTVDQQAEAHQTEPGPGSLCVETAQNIEANVSTILCGNQNDKATRAKLNVSHLRRENELLRVIHNLGGIANLHTKEFFEAHMALIEAMCQAAEPTSAPVGTRLDKRTAEMALSNLESRGRVKLLKTFIITQSGVNRPACLVYLPDTPQGNISEFLHTLSRSAPVVHLPVAKKIEEPIDYGSSRSSTQRSALPLQLLQMEEPTEGGKERWSMNVTRAEQLFSYDDDTIRDVLLTERTTLAQLYGFIVGKAMRVRELHLLTLTLFDSVVQSPQLISREHRILHLSHYCQDLSVSVYCSLVSVLDHDVELKQLLESDAGRHTLVKDLPSHLHTSLQVGRSRSRSRILDLLDILSSLGLATPLQASETNHPQFTCGPKGDHPTAFDIASSEEWNISSSMSAPVYWKFNTSAPIHLWALSETFPPFWKAVSTVSQMDGVAYWQELYDVCMNREHAQAIVCPTSGHTGPMNANASLSRSLRRHVSWNSNYVLTWHQKQYITTFMDKTTGQTVTDEASGGSQLQHICRVISAPCHAVQDYISKTRDKEAHELERIKRKSKRQLAEEHAKQNIEAKALLQKKAEEAKLQRERDWETLIQRLHPEPLKGSIGIRMRRLRAQFLQCGTTDLQKWEAEVEAALKEAKIVSRKVLTLPMQTSRLIRPQDILPPPLVSNPPEKSIEFLISQQGPPLSSIKKRKGKIKAHNNMQHGDTEDKTVQRRHRFIWNRDYDELARDASAVIKARCRNGIRLDWAALEQVFPAVPRNSVRQRLVHMRENAGDDAYLKRLEDKWNELWLQHRGTSLLPDEDPRSPSNFDIIKHIEFLRKHVDKNALRVGFVQQETNQVLPASVNLLIRDHEVIENAPFNPSWEFLWNVNVEEGREKYFLRQAFTMLPDESPYIVNPGDDSVQVAEAALKMVFGTSTESYDIDAGARLLHNAGDQAVSLAIPNLLGRGVLSKTVRDINKPKPGRTLKISDINQNAIGGPITRDIFHDASSLEEVLATRLEEWDEWPLLAADGDIASLVQLTSEDKVEFKMDLKQARAARLRLEWNSKKADDDDVETGIYIHFHPQSTDDPLSSVTSSPDILHIDLEGDLDGEHGGSHHGESYQGLVAVCKRKTSQGFVDCAACLEDSLAVTLSRFDADDVHIIRRTRGVVLDAGAQGVTRDQLQSELDAPSDLVTAHIDYLTNASPPLIFWTGYSRPVLSASEFVGSWAVVTSDDPRTLVLPRRWLDVHGHQNGDDWKAALRAVIGIIVFRPGISQTDLRWRLRAVYDRQEVLEVLYHLMRDGAIERRSDPNLQPSKHSYRSDELVALDDGEEQHVFWFVCKNRHWYQSL</sequence>
<feature type="region of interest" description="Disordered" evidence="7">
    <location>
        <begin position="741"/>
        <end position="767"/>
    </location>
</feature>
<dbReference type="InterPro" id="IPR044210">
    <property type="entry name" value="Tfc3-like"/>
</dbReference>
<proteinExistence type="predicted"/>
<dbReference type="EMBL" id="GL945431">
    <property type="protein sequence ID" value="EGO27327.1"/>
    <property type="molecule type" value="Genomic_DNA"/>
</dbReference>
<dbReference type="CDD" id="cd16169">
    <property type="entry name" value="Tau138_eWH"/>
    <property type="match status" value="1"/>
</dbReference>
<comment type="subcellular location">
    <subcellularLocation>
        <location evidence="1">Nucleus</location>
    </subcellularLocation>
</comment>
<organism>
    <name type="scientific">Serpula lacrymans var. lacrymans (strain S7.9)</name>
    <name type="common">Dry rot fungus</name>
    <dbReference type="NCBI Taxonomy" id="578457"/>
    <lineage>
        <taxon>Eukaryota</taxon>
        <taxon>Fungi</taxon>
        <taxon>Dikarya</taxon>
        <taxon>Basidiomycota</taxon>
        <taxon>Agaricomycotina</taxon>
        <taxon>Agaricomycetes</taxon>
        <taxon>Agaricomycetidae</taxon>
        <taxon>Boletales</taxon>
        <taxon>Coniophorineae</taxon>
        <taxon>Serpulaceae</taxon>
        <taxon>Serpula</taxon>
    </lineage>
</organism>
<dbReference type="GO" id="GO:0042791">
    <property type="term" value="P:5S class rRNA transcription by RNA polymerase III"/>
    <property type="evidence" value="ECO:0007669"/>
    <property type="project" value="TreeGrafter"/>
</dbReference>
<feature type="region of interest" description="Disordered" evidence="7">
    <location>
        <begin position="513"/>
        <end position="631"/>
    </location>
</feature>
<dbReference type="HOGENOM" id="CLU_000498_0_0_1"/>
<dbReference type="Pfam" id="PF20222">
    <property type="entry name" value="DUF6581"/>
    <property type="match status" value="2"/>
</dbReference>
<feature type="compositionally biased region" description="Basic and acidic residues" evidence="7">
    <location>
        <begin position="513"/>
        <end position="522"/>
    </location>
</feature>
<keyword evidence="4" id="KW-0804">Transcription</keyword>
<reference evidence="10" key="1">
    <citation type="submission" date="2011-04" db="EMBL/GenBank/DDBJ databases">
        <title>Evolution of plant cell wall degrading machinery underlies the functional diversity of forest fungi.</title>
        <authorList>
            <consortium name="US DOE Joint Genome Institute (JGI-PGF)"/>
            <person name="Eastwood D.C."/>
            <person name="Floudas D."/>
            <person name="Binder M."/>
            <person name="Majcherczyk A."/>
            <person name="Schneider P."/>
            <person name="Aerts A."/>
            <person name="Asiegbu F.O."/>
            <person name="Baker S.E."/>
            <person name="Barry K."/>
            <person name="Bendiksby M."/>
            <person name="Blumentritt M."/>
            <person name="Coutinho P.M."/>
            <person name="Cullen D."/>
            <person name="Cullen D."/>
            <person name="Gathman A."/>
            <person name="Goodell B."/>
            <person name="Henrissat B."/>
            <person name="Ihrmark K."/>
            <person name="Kauserud H."/>
            <person name="Kohler A."/>
            <person name="LaButti K."/>
            <person name="Lapidus A."/>
            <person name="Lavin J.L."/>
            <person name="Lee Y.-H."/>
            <person name="Lindquist E."/>
            <person name="Lilly W."/>
            <person name="Lucas S."/>
            <person name="Morin E."/>
            <person name="Murat C."/>
            <person name="Oguiza J.A."/>
            <person name="Park J."/>
            <person name="Pisabarro A.G."/>
            <person name="Riley R."/>
            <person name="Rosling A."/>
            <person name="Salamov A."/>
            <person name="Schmidt O."/>
            <person name="Schmutz J."/>
            <person name="Skrede I."/>
            <person name="Stenlid J."/>
            <person name="Wiebenga A."/>
            <person name="Xie X."/>
            <person name="Kues U."/>
            <person name="Hibbett D.S."/>
            <person name="Hoffmeister D."/>
            <person name="Hogberg N."/>
            <person name="Martin F."/>
            <person name="Grigoriev I.V."/>
            <person name="Watkinson S.C."/>
        </authorList>
    </citation>
    <scope>NUCLEOTIDE SEQUENCE</scope>
    <source>
        <strain evidence="10">S7.9</strain>
    </source>
</reference>
<name>F8NM77_SERL9</name>
<feature type="compositionally biased region" description="Polar residues" evidence="7">
    <location>
        <begin position="741"/>
        <end position="759"/>
    </location>
</feature>
<evidence type="ECO:0000256" key="5">
    <source>
        <dbReference type="ARBA" id="ARBA00023242"/>
    </source>
</evidence>
<evidence type="ECO:0000256" key="3">
    <source>
        <dbReference type="ARBA" id="ARBA00023125"/>
    </source>
</evidence>
<keyword evidence="3" id="KW-0238">DNA-binding</keyword>
<evidence type="ECO:0000256" key="6">
    <source>
        <dbReference type="SAM" id="Coils"/>
    </source>
</evidence>
<evidence type="ECO:0000259" key="8">
    <source>
        <dbReference type="Pfam" id="PF04182"/>
    </source>
</evidence>